<reference evidence="2" key="1">
    <citation type="submission" date="2017-07" db="EMBL/GenBank/DDBJ databases">
        <title>Brachybacterium sp. VR2415.</title>
        <authorList>
            <person name="Tak E.J."/>
            <person name="Bae J.-W."/>
        </authorList>
    </citation>
    <scope>NUCLEOTIDE SEQUENCE [LARGE SCALE GENOMIC DNA]</scope>
    <source>
        <strain evidence="2">VR2415</strain>
    </source>
</reference>
<dbReference type="RefSeq" id="WP_089064937.1">
    <property type="nucleotide sequence ID" value="NZ_CP022316.1"/>
</dbReference>
<name>A0A220UCQ4_9MICO</name>
<evidence type="ECO:0000313" key="2">
    <source>
        <dbReference type="Proteomes" id="UP000198398"/>
    </source>
</evidence>
<accession>A0A220UCQ4</accession>
<dbReference type="OrthoDB" id="4794371at2"/>
<protein>
    <submittedName>
        <fullName evidence="1">Uncharacterized protein</fullName>
    </submittedName>
</protein>
<dbReference type="Proteomes" id="UP000198398">
    <property type="component" value="Chromosome"/>
</dbReference>
<dbReference type="AlphaFoldDB" id="A0A220UCQ4"/>
<gene>
    <name evidence="1" type="ORF">CFK39_07445</name>
</gene>
<evidence type="ECO:0000313" key="1">
    <source>
        <dbReference type="EMBL" id="ASK65696.1"/>
    </source>
</evidence>
<organism evidence="1 2">
    <name type="scientific">Brachybacterium avium</name>
    <dbReference type="NCBI Taxonomy" id="2017485"/>
    <lineage>
        <taxon>Bacteria</taxon>
        <taxon>Bacillati</taxon>
        <taxon>Actinomycetota</taxon>
        <taxon>Actinomycetes</taxon>
        <taxon>Micrococcales</taxon>
        <taxon>Dermabacteraceae</taxon>
        <taxon>Brachybacterium</taxon>
    </lineage>
</organism>
<proteinExistence type="predicted"/>
<sequence length="108" mass="11268">MNDEALPTADATTRRVRLTARVPLGQAVVGCTGAKIDPTTGRPHAALDITDGDGTQRLLEVTSADEIALSTGTLHVVQIHPWDPPRSAGVVLRWVPHQQTDGAAAASG</sequence>
<dbReference type="EMBL" id="CP022316">
    <property type="protein sequence ID" value="ASK65696.1"/>
    <property type="molecule type" value="Genomic_DNA"/>
</dbReference>
<keyword evidence="2" id="KW-1185">Reference proteome</keyword>
<dbReference type="KEGG" id="brv:CFK39_07445"/>